<feature type="coiled-coil region" evidence="8">
    <location>
        <begin position="1825"/>
        <end position="1998"/>
    </location>
</feature>
<feature type="coiled-coil region" evidence="8">
    <location>
        <begin position="792"/>
        <end position="871"/>
    </location>
</feature>
<evidence type="ECO:0000256" key="7">
    <source>
        <dbReference type="PROSITE-ProRule" id="PRU00283"/>
    </source>
</evidence>
<keyword evidence="12" id="KW-1185">Reference proteome</keyword>
<dbReference type="GO" id="GO:0003777">
    <property type="term" value="F:microtubule motor activity"/>
    <property type="evidence" value="ECO:0007669"/>
    <property type="project" value="InterPro"/>
</dbReference>
<keyword evidence="6" id="KW-0206">Cytoskeleton</keyword>
<feature type="coiled-coil region" evidence="8">
    <location>
        <begin position="334"/>
        <end position="382"/>
    </location>
</feature>
<dbReference type="PRINTS" id="PR00380">
    <property type="entry name" value="KINESINHEAVY"/>
</dbReference>
<dbReference type="GO" id="GO:0008017">
    <property type="term" value="F:microtubule binding"/>
    <property type="evidence" value="ECO:0007669"/>
    <property type="project" value="InterPro"/>
</dbReference>
<dbReference type="Gene3D" id="3.40.850.10">
    <property type="entry name" value="Kinesin motor domain"/>
    <property type="match status" value="1"/>
</dbReference>
<dbReference type="Pfam" id="PF00225">
    <property type="entry name" value="Kinesin"/>
    <property type="match status" value="1"/>
</dbReference>
<feature type="binding site" evidence="7">
    <location>
        <begin position="83"/>
        <end position="90"/>
    </location>
    <ligand>
        <name>ATP</name>
        <dbReference type="ChEBI" id="CHEBI:30616"/>
    </ligand>
</feature>
<comment type="similarity">
    <text evidence="7">Belongs to the TRAFAC class myosin-kinesin ATPase superfamily. Kinesin family.</text>
</comment>
<evidence type="ECO:0000256" key="3">
    <source>
        <dbReference type="ARBA" id="ARBA00022840"/>
    </source>
</evidence>
<feature type="coiled-coil region" evidence="8">
    <location>
        <begin position="2094"/>
        <end position="2204"/>
    </location>
</feature>
<evidence type="ECO:0000256" key="9">
    <source>
        <dbReference type="SAM" id="MobiDB-lite"/>
    </source>
</evidence>
<evidence type="ECO:0000256" key="8">
    <source>
        <dbReference type="SAM" id="Coils"/>
    </source>
</evidence>
<keyword evidence="5 7" id="KW-0505">Motor protein</keyword>
<organism evidence="11 12">
    <name type="scientific">Paralvinella palmiformis</name>
    <dbReference type="NCBI Taxonomy" id="53620"/>
    <lineage>
        <taxon>Eukaryota</taxon>
        <taxon>Metazoa</taxon>
        <taxon>Spiralia</taxon>
        <taxon>Lophotrochozoa</taxon>
        <taxon>Annelida</taxon>
        <taxon>Polychaeta</taxon>
        <taxon>Sedentaria</taxon>
        <taxon>Canalipalpata</taxon>
        <taxon>Terebellida</taxon>
        <taxon>Terebelliformia</taxon>
        <taxon>Alvinellidae</taxon>
        <taxon>Paralvinella</taxon>
    </lineage>
</organism>
<dbReference type="InterPro" id="IPR027640">
    <property type="entry name" value="Kinesin-like_fam"/>
</dbReference>
<evidence type="ECO:0000256" key="6">
    <source>
        <dbReference type="ARBA" id="ARBA00023212"/>
    </source>
</evidence>
<evidence type="ECO:0000256" key="1">
    <source>
        <dbReference type="ARBA" id="ARBA00004245"/>
    </source>
</evidence>
<feature type="coiled-coil region" evidence="8">
    <location>
        <begin position="1735"/>
        <end position="1783"/>
    </location>
</feature>
<dbReference type="InterPro" id="IPR027417">
    <property type="entry name" value="P-loop_NTPase"/>
</dbReference>
<protein>
    <recommendedName>
        <fullName evidence="10">Kinesin motor domain-containing protein</fullName>
    </recommendedName>
</protein>
<dbReference type="SMART" id="SM00129">
    <property type="entry name" value="KISc"/>
    <property type="match status" value="1"/>
</dbReference>
<feature type="coiled-coil region" evidence="8">
    <location>
        <begin position="510"/>
        <end position="537"/>
    </location>
</feature>
<dbReference type="InterPro" id="IPR019821">
    <property type="entry name" value="Kinesin_motor_CS"/>
</dbReference>
<dbReference type="PROSITE" id="PS00411">
    <property type="entry name" value="KINESIN_MOTOR_1"/>
    <property type="match status" value="1"/>
</dbReference>
<keyword evidence="4 8" id="KW-0175">Coiled coil</keyword>
<dbReference type="PANTHER" id="PTHR47968:SF75">
    <property type="entry name" value="CENTROMERE-ASSOCIATED PROTEIN E"/>
    <property type="match status" value="1"/>
</dbReference>
<evidence type="ECO:0000313" key="12">
    <source>
        <dbReference type="Proteomes" id="UP001208570"/>
    </source>
</evidence>
<feature type="coiled-coil region" evidence="8">
    <location>
        <begin position="1230"/>
        <end position="1285"/>
    </location>
</feature>
<feature type="coiled-coil region" evidence="8">
    <location>
        <begin position="1010"/>
        <end position="1089"/>
    </location>
</feature>
<dbReference type="EMBL" id="JAODUP010000325">
    <property type="protein sequence ID" value="KAK2152568.1"/>
    <property type="molecule type" value="Genomic_DNA"/>
</dbReference>
<dbReference type="FunFam" id="3.40.850.10:FF:000177">
    <property type="entry name" value="Kinesin-like protein"/>
    <property type="match status" value="1"/>
</dbReference>
<dbReference type="InterPro" id="IPR001752">
    <property type="entry name" value="Kinesin_motor_dom"/>
</dbReference>
<evidence type="ECO:0000313" key="11">
    <source>
        <dbReference type="EMBL" id="KAK2152568.1"/>
    </source>
</evidence>
<feature type="domain" description="Kinesin motor" evidence="10">
    <location>
        <begin position="4"/>
        <end position="325"/>
    </location>
</feature>
<proteinExistence type="inferred from homology"/>
<feature type="coiled-coil region" evidence="8">
    <location>
        <begin position="1163"/>
        <end position="1197"/>
    </location>
</feature>
<dbReference type="Proteomes" id="UP001208570">
    <property type="component" value="Unassembled WGS sequence"/>
</dbReference>
<dbReference type="GO" id="GO:0007018">
    <property type="term" value="P:microtubule-based movement"/>
    <property type="evidence" value="ECO:0007669"/>
    <property type="project" value="InterPro"/>
</dbReference>
<evidence type="ECO:0000256" key="4">
    <source>
        <dbReference type="ARBA" id="ARBA00023054"/>
    </source>
</evidence>
<comment type="caution">
    <text evidence="11">The sequence shown here is derived from an EMBL/GenBank/DDBJ whole genome shotgun (WGS) entry which is preliminary data.</text>
</comment>
<feature type="coiled-coil region" evidence="8">
    <location>
        <begin position="709"/>
        <end position="743"/>
    </location>
</feature>
<name>A0AAD9JG58_9ANNE</name>
<feature type="region of interest" description="Disordered" evidence="9">
    <location>
        <begin position="2021"/>
        <end position="2040"/>
    </location>
</feature>
<reference evidence="11" key="1">
    <citation type="journal article" date="2023" name="Mol. Biol. Evol.">
        <title>Third-Generation Sequencing Reveals the Adaptive Role of the Epigenome in Three Deep-Sea Polychaetes.</title>
        <authorList>
            <person name="Perez M."/>
            <person name="Aroh O."/>
            <person name="Sun Y."/>
            <person name="Lan Y."/>
            <person name="Juniper S.K."/>
            <person name="Young C.R."/>
            <person name="Angers B."/>
            <person name="Qian P.Y."/>
        </authorList>
    </citation>
    <scope>NUCLEOTIDE SEQUENCE</scope>
    <source>
        <strain evidence="11">P08H-3</strain>
    </source>
</reference>
<accession>A0AAD9JG58</accession>
<evidence type="ECO:0000256" key="2">
    <source>
        <dbReference type="ARBA" id="ARBA00022741"/>
    </source>
</evidence>
<feature type="coiled-coil region" evidence="8">
    <location>
        <begin position="927"/>
        <end position="961"/>
    </location>
</feature>
<dbReference type="InterPro" id="IPR036961">
    <property type="entry name" value="Kinesin_motor_dom_sf"/>
</dbReference>
<sequence>MSDNVKVVIRLRPLIQREINSGLEKRWTVKNKQIYPNGGNGKTYNFDQVFDETSSTENVYNEVAGPIVGGVMQGFNGTIFAYGQTASGKTFTMMGNDFYPGIVPLAIEDIFAIIERDLSREFIIRVSYLEIYNENVIDLLAERPKMKNLDVREDNGQVFVAGLREVHANCPDQIFDLMRTGEANRHFGVTNMNERSSRSHTIFRMVIEARALVSDQEESDDRPVTVAHLNLVDLAGSEKAGQTGASGQRLTEGSYINKSLFTLGQVISQLSEGASFISYRDSKLTRILQNALGGNSKTVIIANITPAVIDETHSTLRFSTSAKRILNKPVQNEILSDEALLRRCKQEIAKLKKQLSESELKQNQANAKVQELRELQENERLREEKILNVKKYTCVSSQIPSGERQAAAKRNRRQTWCPGKATNQVLLSDCSSGVRSLFSPSLSLSSPPEPFPSESKMDLALREEENRDMLAVIGDQSDTFLCHSDFLSLSTDEKCSQTEFTSEDECVEIVKAKDQQIEELTKQLHDLRSLYESTKEAVDIGSRHNTKHFITLPNIPEQVEDLSENNITSDLKQENHSDCSTLNSSAASSIQSEISELEKDEDILIVKSTEAPDDYTEMNNLIDSLMKENCQLRENVKITEQDLLNSRENIERLIWERDEIQLELNDLQLFTQLENDLNNASILEKQHPTGSDSDVIQPPRVITPLKKLIAEAFEEKKSLKEELQNLKKEFRKTLNERNDLESFLEMEKSKFKRREKELCGALDAVHKELQSAEVVSSSEASEIIREAKNTQTDEVDDSCAALKIKIDQLETELANVREENTQLAKDLDENIDIAIDNQGDIMEKIKIIANLEHLLKEKEIVMDELIQANTQTSQNIMSVQCDDFKEDETIGVMEEHTKAEPQLNKPTGSDSDVIQPPRVGTPLKKLIAEAFEEKKSLKEELQNLKKEFRKTLNERNDLESFLEMEKSKFKRREKELCGALDAVHKELQSAEVVSSSEASEIIREAKNTQTDEVDDSCAALKIKIDQLETELANVREENTQLAKDLDENIDIAIDNQGDIMEKIKIIANLEHLLKEKEIVMDELIQANTQTSQNIMSVQCDDFKEDETIGVMEEHTKAERQLNKSIQCDDLMEVGVISVLEQRTKAEQQINKSVQCDNLTEQPNDLLEQQLTTEKKCYRELEERYNSLLARSSHTKEKRLMEENRDMGLERRIQQLDQTRKEITETFSTINKENQAQIDKLNKEILELRCRLAKAQSGESLISGQLKKAAEENLVLKQELHQLETAQTKHILPRGKQERDPDKMADRINKMSVCLDLTSQRCDKYEAKIKELEGRINMFTVVASKSEAALFARDSLQQQLNYLEQTMKDKEQELSAVQQRYNGSFSEIARLKTHILSLEQELDQKSAIMGDLDEELKREEEKLCLANKLTDLEQERVKELKSKLSHLEEIKKNDEHLIEEYECLSVKSAELQQELEGLRKHGDAIENEKQNLLTSLEQKNIIVKNLEEELKQTEEKLSLAEEAKDLQQTRNQELKAELTRLEGIRETDEKLRDTNKCFSLQKTELQQELDGLKEHIDLTENEKQELIATLEQKNIIVKNLEEELKQTEEKLSLAEEAKDLQQTRIQELKAELTRLEGIRETDEKLRDTNKCFSLQKTELQQELDRLKEHIDLTENDKQELIATLEQKSALFESLEEDLKQTKEKLHLVEEIKDLEVERTKELKAKLSDLEGIKKTGEQLMDENKCLSDQLADLQQELEGLREHIRLIENEKEHLMANLKQSEVHGLSDLKLDELIFKNDHLQKENMDLIHQLHDKSHHCDELTGFMEALGTERELLSKERDQIMERLLRRDEEVKQLLSQTDELQQEKDLMMEQLLTLEDLQRENHKLKVKVAELESEKKELLSEDEQLKEKLLVIGGEKEAVMSRVTYLEQLEKEKEELIGQLVEKDAIYKEVCCLLEELTAERNGLQKDKKSLQTKVDEATTEMDRMKLELEQKEKNMCDLLDDFEDTCRQLNCLKHETEKGNEDEAKDAERQNELREEMENRIQQQTDRYVMLKKEYRNLVAEKEKFRSALMDALDLETELEEKNMALEGKCNGLVTEKAELMEKIQSLENTERQQSDEIDQLKGEARKLAAENNTSQLQAQIEKLKQSNLKKMLNINHLETEMTREFVPLKEEIASQKNTIEYLEEKIQFYRNKVAKLEKNPPQVLVSAQTENRDPANKEKVLVNQRCGIVDTIAYYTMQSERAEQDKAIKRLRNSLRDCVKRAEQLELALQKYRSCCKCSLTIPEIGKSSFDVPFCSQKIFNALMALTILT</sequence>
<keyword evidence="3 7" id="KW-0067">ATP-binding</keyword>
<dbReference type="SUPFAM" id="SSF52540">
    <property type="entry name" value="P-loop containing nucleoside triphosphate hydrolases"/>
    <property type="match status" value="1"/>
</dbReference>
<gene>
    <name evidence="11" type="ORF">LSH36_325g03035</name>
</gene>
<evidence type="ECO:0000259" key="10">
    <source>
        <dbReference type="PROSITE" id="PS50067"/>
    </source>
</evidence>
<dbReference type="CDD" id="cd01374">
    <property type="entry name" value="KISc_CENP_E"/>
    <property type="match status" value="1"/>
</dbReference>
<feature type="coiled-coil region" evidence="8">
    <location>
        <begin position="1314"/>
        <end position="1710"/>
    </location>
</feature>
<dbReference type="GO" id="GO:0000278">
    <property type="term" value="P:mitotic cell cycle"/>
    <property type="evidence" value="ECO:0007669"/>
    <property type="project" value="TreeGrafter"/>
</dbReference>
<evidence type="ECO:0000256" key="5">
    <source>
        <dbReference type="ARBA" id="ARBA00023175"/>
    </source>
</evidence>
<keyword evidence="6" id="KW-0963">Cytoplasm</keyword>
<comment type="subcellular location">
    <subcellularLocation>
        <location evidence="1">Cytoplasm</location>
        <location evidence="1">Cytoskeleton</location>
    </subcellularLocation>
</comment>
<keyword evidence="2 7" id="KW-0547">Nucleotide-binding</keyword>
<dbReference type="PANTHER" id="PTHR47968">
    <property type="entry name" value="CENTROMERE PROTEIN E"/>
    <property type="match status" value="1"/>
</dbReference>
<dbReference type="GO" id="GO:0005524">
    <property type="term" value="F:ATP binding"/>
    <property type="evidence" value="ECO:0007669"/>
    <property type="project" value="UniProtKB-UniRule"/>
</dbReference>
<dbReference type="GO" id="GO:0005874">
    <property type="term" value="C:microtubule"/>
    <property type="evidence" value="ECO:0007669"/>
    <property type="project" value="TreeGrafter"/>
</dbReference>
<dbReference type="PROSITE" id="PS50067">
    <property type="entry name" value="KINESIN_MOTOR_2"/>
    <property type="match status" value="1"/>
</dbReference>